<dbReference type="OrthoDB" id="9785745at2"/>
<dbReference type="Gene3D" id="3.40.190.290">
    <property type="match status" value="1"/>
</dbReference>
<evidence type="ECO:0000256" key="1">
    <source>
        <dbReference type="ARBA" id="ARBA00009437"/>
    </source>
</evidence>
<dbReference type="InterPro" id="IPR005119">
    <property type="entry name" value="LysR_subst-bd"/>
</dbReference>
<keyword evidence="2" id="KW-0805">Transcription regulation</keyword>
<keyword evidence="4" id="KW-0804">Transcription</keyword>
<evidence type="ECO:0000313" key="7">
    <source>
        <dbReference type="Proteomes" id="UP000292445"/>
    </source>
</evidence>
<proteinExistence type="inferred from homology"/>
<dbReference type="SUPFAM" id="SSF46785">
    <property type="entry name" value="Winged helix' DNA-binding domain"/>
    <property type="match status" value="1"/>
</dbReference>
<dbReference type="GO" id="GO:0003677">
    <property type="term" value="F:DNA binding"/>
    <property type="evidence" value="ECO:0007669"/>
    <property type="project" value="UniProtKB-KW"/>
</dbReference>
<dbReference type="CDD" id="cd05466">
    <property type="entry name" value="PBP2_LTTR_substrate"/>
    <property type="match status" value="1"/>
</dbReference>
<dbReference type="RefSeq" id="WP_130356404.1">
    <property type="nucleotide sequence ID" value="NZ_SGXC01000001.1"/>
</dbReference>
<dbReference type="InterPro" id="IPR036390">
    <property type="entry name" value="WH_DNA-bd_sf"/>
</dbReference>
<dbReference type="PANTHER" id="PTHR30419">
    <property type="entry name" value="HTH-TYPE TRANSCRIPTIONAL REGULATOR YBHD"/>
    <property type="match status" value="1"/>
</dbReference>
<dbReference type="Gene3D" id="1.10.10.10">
    <property type="entry name" value="Winged helix-like DNA-binding domain superfamily/Winged helix DNA-binding domain"/>
    <property type="match status" value="1"/>
</dbReference>
<comment type="caution">
    <text evidence="6">The sequence shown here is derived from an EMBL/GenBank/DDBJ whole genome shotgun (WGS) entry which is preliminary data.</text>
</comment>
<dbReference type="InterPro" id="IPR050950">
    <property type="entry name" value="HTH-type_LysR_regulators"/>
</dbReference>
<accession>A0A4Q7NKT2</accession>
<dbReference type="Pfam" id="PF03466">
    <property type="entry name" value="LysR_substrate"/>
    <property type="match status" value="1"/>
</dbReference>
<evidence type="ECO:0000313" key="6">
    <source>
        <dbReference type="EMBL" id="RZS85140.1"/>
    </source>
</evidence>
<feature type="domain" description="HTH lysR-type" evidence="5">
    <location>
        <begin position="4"/>
        <end position="61"/>
    </location>
</feature>
<evidence type="ECO:0000259" key="5">
    <source>
        <dbReference type="PROSITE" id="PS50931"/>
    </source>
</evidence>
<keyword evidence="7" id="KW-1185">Reference proteome</keyword>
<dbReference type="GO" id="GO:0003700">
    <property type="term" value="F:DNA-binding transcription factor activity"/>
    <property type="evidence" value="ECO:0007669"/>
    <property type="project" value="InterPro"/>
</dbReference>
<dbReference type="EMBL" id="SGXC01000001">
    <property type="protein sequence ID" value="RZS85140.1"/>
    <property type="molecule type" value="Genomic_DNA"/>
</dbReference>
<sequence>MKSLNPAYLLTFSSAMELGSFTAAAERAGMTQPAVSHQIRELERRLQLRLVERVGRRVAPTQAGTLLLEHAARIKLALDDAEAAMQRHASTPGGLVRVGTGATACIHLLPPVLRQLKRRMPAIDIVVSTGNTPEILRRVEDNALDAALVTLPATGRSLDITPIVQDAFVAIAPKGEASARRISPQALARRPLVLFETGANTRRLIDEWFARAGCRVKPVMELGSVEAIKEMVAAGLGWSILPGLAVAPPGRRGGLDVIRLAPGLERTLAWVMRRDKPLNRALGMVSEAVLGLRGRKEARWLQ</sequence>
<dbReference type="InterPro" id="IPR036388">
    <property type="entry name" value="WH-like_DNA-bd_sf"/>
</dbReference>
<gene>
    <name evidence="6" type="ORF">EV675_1163</name>
</gene>
<comment type="similarity">
    <text evidence="1">Belongs to the LysR transcriptional regulatory family.</text>
</comment>
<evidence type="ECO:0000256" key="3">
    <source>
        <dbReference type="ARBA" id="ARBA00023125"/>
    </source>
</evidence>
<organism evidence="6 7">
    <name type="scientific">Pigmentiphaga kullae</name>
    <dbReference type="NCBI Taxonomy" id="151784"/>
    <lineage>
        <taxon>Bacteria</taxon>
        <taxon>Pseudomonadati</taxon>
        <taxon>Pseudomonadota</taxon>
        <taxon>Betaproteobacteria</taxon>
        <taxon>Burkholderiales</taxon>
        <taxon>Alcaligenaceae</taxon>
        <taxon>Pigmentiphaga</taxon>
    </lineage>
</organism>
<dbReference type="GO" id="GO:0005829">
    <property type="term" value="C:cytosol"/>
    <property type="evidence" value="ECO:0007669"/>
    <property type="project" value="TreeGrafter"/>
</dbReference>
<evidence type="ECO:0000256" key="2">
    <source>
        <dbReference type="ARBA" id="ARBA00023015"/>
    </source>
</evidence>
<keyword evidence="3" id="KW-0238">DNA-binding</keyword>
<dbReference type="SUPFAM" id="SSF53850">
    <property type="entry name" value="Periplasmic binding protein-like II"/>
    <property type="match status" value="1"/>
</dbReference>
<dbReference type="AlphaFoldDB" id="A0A4Q7NKT2"/>
<protein>
    <submittedName>
        <fullName evidence="6">LysR family transcriptional regulator</fullName>
    </submittedName>
</protein>
<dbReference type="Proteomes" id="UP000292445">
    <property type="component" value="Unassembled WGS sequence"/>
</dbReference>
<dbReference type="FunFam" id="1.10.10.10:FF:000001">
    <property type="entry name" value="LysR family transcriptional regulator"/>
    <property type="match status" value="1"/>
</dbReference>
<dbReference type="Pfam" id="PF00126">
    <property type="entry name" value="HTH_1"/>
    <property type="match status" value="1"/>
</dbReference>
<reference evidence="6 7" key="1">
    <citation type="submission" date="2019-02" db="EMBL/GenBank/DDBJ databases">
        <title>Genomic Encyclopedia of Type Strains, Phase IV (KMG-IV): sequencing the most valuable type-strain genomes for metagenomic binning, comparative biology and taxonomic classification.</title>
        <authorList>
            <person name="Goeker M."/>
        </authorList>
    </citation>
    <scope>NUCLEOTIDE SEQUENCE [LARGE SCALE GENOMIC DNA]</scope>
    <source>
        <strain evidence="6 7">K24</strain>
    </source>
</reference>
<name>A0A4Q7NKT2_9BURK</name>
<evidence type="ECO:0000256" key="4">
    <source>
        <dbReference type="ARBA" id="ARBA00023163"/>
    </source>
</evidence>
<dbReference type="InterPro" id="IPR000847">
    <property type="entry name" value="LysR_HTH_N"/>
</dbReference>
<dbReference type="PROSITE" id="PS50931">
    <property type="entry name" value="HTH_LYSR"/>
    <property type="match status" value="1"/>
</dbReference>
<dbReference type="PRINTS" id="PR00039">
    <property type="entry name" value="HTHLYSR"/>
</dbReference>